<dbReference type="OrthoDB" id="10452423at2759"/>
<sequence length="150" mass="16968">MFVNTTMKMPSLESDVHGGEIASDKASSTIPRDVTFWILFSINLSLMMLSFTLNLFLTIVLIQITLRDLCCSFYKVMLAFVASIVVGTTNDIVCMIYFEGMRYNSTVLNNTTSVIYLILSYYMPVVVFLLGLNRFAAFCSSKINKSMMKR</sequence>
<keyword evidence="1" id="KW-1133">Transmembrane helix</keyword>
<evidence type="ECO:0000313" key="2">
    <source>
        <dbReference type="EMBL" id="EYC44871.1"/>
    </source>
</evidence>
<name>A0A016WZ47_9BILA</name>
<keyword evidence="1" id="KW-0472">Membrane</keyword>
<evidence type="ECO:0000256" key="1">
    <source>
        <dbReference type="SAM" id="Phobius"/>
    </source>
</evidence>
<dbReference type="Proteomes" id="UP000024635">
    <property type="component" value="Unassembled WGS sequence"/>
</dbReference>
<gene>
    <name evidence="2" type="primary">Acey_s0447.g1629</name>
    <name evidence="2" type="ORF">Y032_0447g1629</name>
</gene>
<feature type="transmembrane region" description="Helical" evidence="1">
    <location>
        <begin position="76"/>
        <end position="98"/>
    </location>
</feature>
<keyword evidence="3" id="KW-1185">Reference proteome</keyword>
<proteinExistence type="predicted"/>
<keyword evidence="1" id="KW-0812">Transmembrane</keyword>
<feature type="transmembrane region" description="Helical" evidence="1">
    <location>
        <begin position="36"/>
        <end position="64"/>
    </location>
</feature>
<organism evidence="2 3">
    <name type="scientific">Ancylostoma ceylanicum</name>
    <dbReference type="NCBI Taxonomy" id="53326"/>
    <lineage>
        <taxon>Eukaryota</taxon>
        <taxon>Metazoa</taxon>
        <taxon>Ecdysozoa</taxon>
        <taxon>Nematoda</taxon>
        <taxon>Chromadorea</taxon>
        <taxon>Rhabditida</taxon>
        <taxon>Rhabditina</taxon>
        <taxon>Rhabditomorpha</taxon>
        <taxon>Strongyloidea</taxon>
        <taxon>Ancylostomatidae</taxon>
        <taxon>Ancylostomatinae</taxon>
        <taxon>Ancylostoma</taxon>
    </lineage>
</organism>
<protein>
    <recommendedName>
        <fullName evidence="4">G-protein coupled receptors family 1 profile domain-containing protein</fullName>
    </recommendedName>
</protein>
<feature type="transmembrane region" description="Helical" evidence="1">
    <location>
        <begin position="118"/>
        <end position="140"/>
    </location>
</feature>
<reference evidence="3" key="1">
    <citation type="journal article" date="2015" name="Nat. Genet.">
        <title>The genome and transcriptome of the zoonotic hookworm Ancylostoma ceylanicum identify infection-specific gene families.</title>
        <authorList>
            <person name="Schwarz E.M."/>
            <person name="Hu Y."/>
            <person name="Antoshechkin I."/>
            <person name="Miller M.M."/>
            <person name="Sternberg P.W."/>
            <person name="Aroian R.V."/>
        </authorList>
    </citation>
    <scope>NUCLEOTIDE SEQUENCE</scope>
    <source>
        <strain evidence="3">HY135</strain>
    </source>
</reference>
<accession>A0A016WZ47</accession>
<evidence type="ECO:0000313" key="3">
    <source>
        <dbReference type="Proteomes" id="UP000024635"/>
    </source>
</evidence>
<dbReference type="AlphaFoldDB" id="A0A016WZ47"/>
<dbReference type="EMBL" id="JARK01000047">
    <property type="protein sequence ID" value="EYC44871.1"/>
    <property type="molecule type" value="Genomic_DNA"/>
</dbReference>
<comment type="caution">
    <text evidence="2">The sequence shown here is derived from an EMBL/GenBank/DDBJ whole genome shotgun (WGS) entry which is preliminary data.</text>
</comment>
<evidence type="ECO:0008006" key="4">
    <source>
        <dbReference type="Google" id="ProtNLM"/>
    </source>
</evidence>